<dbReference type="Pfam" id="PF02613">
    <property type="entry name" value="Nitrate_red_del"/>
    <property type="match status" value="1"/>
</dbReference>
<reference evidence="2 3" key="1">
    <citation type="submission" date="2019-01" db="EMBL/GenBank/DDBJ databases">
        <title>Senegalimassilia sp. nov. KGMB04484 isolated human feces.</title>
        <authorList>
            <person name="Han K.-I."/>
            <person name="Kim J.-S."/>
            <person name="Lee K.C."/>
            <person name="Suh M.K."/>
            <person name="Eom M.K."/>
            <person name="Lee J.H."/>
            <person name="Park S.-H."/>
            <person name="Kang S.W."/>
            <person name="Park J.-E."/>
            <person name="Oh B.S."/>
            <person name="Yu S.Y."/>
            <person name="Choi S.-H."/>
            <person name="Lee D.H."/>
            <person name="Yoon H."/>
            <person name="Kim B.-Y."/>
            <person name="Lee J.H."/>
            <person name="Lee J.-S."/>
        </authorList>
    </citation>
    <scope>NUCLEOTIDE SEQUENCE [LARGE SCALE GENOMIC DNA]</scope>
    <source>
        <strain evidence="2 3">KGMB04484</strain>
    </source>
</reference>
<gene>
    <name evidence="2" type="ORF">ET524_03325</name>
</gene>
<dbReference type="Proteomes" id="UP000293345">
    <property type="component" value="Unassembled WGS sequence"/>
</dbReference>
<name>A0A4Q2K1Q8_9ACTN</name>
<evidence type="ECO:0000313" key="3">
    <source>
        <dbReference type="Proteomes" id="UP000293345"/>
    </source>
</evidence>
<dbReference type="InterPro" id="IPR020945">
    <property type="entry name" value="DMSO/NO3_reduct_chaperone"/>
</dbReference>
<accession>A0A4Q2K1Q8</accession>
<evidence type="ECO:0000256" key="1">
    <source>
        <dbReference type="ARBA" id="ARBA00023186"/>
    </source>
</evidence>
<evidence type="ECO:0000313" key="2">
    <source>
        <dbReference type="EMBL" id="RXZ53633.1"/>
    </source>
</evidence>
<dbReference type="PANTHER" id="PTHR34227:SF1">
    <property type="entry name" value="DIMETHYL SULFOXIDE REDUCTASE CHAPERONE-RELATED"/>
    <property type="match status" value="1"/>
</dbReference>
<proteinExistence type="predicted"/>
<dbReference type="InterPro" id="IPR050289">
    <property type="entry name" value="TorD/DmsD_chaperones"/>
</dbReference>
<dbReference type="InterPro" id="IPR036411">
    <property type="entry name" value="TorD-like_sf"/>
</dbReference>
<dbReference type="SUPFAM" id="SSF89155">
    <property type="entry name" value="TorD-like"/>
    <property type="match status" value="1"/>
</dbReference>
<keyword evidence="1" id="KW-0143">Chaperone</keyword>
<keyword evidence="3" id="KW-1185">Reference proteome</keyword>
<organism evidence="2 3">
    <name type="scientific">Senegalimassilia faecalis</name>
    <dbReference type="NCBI Taxonomy" id="2509433"/>
    <lineage>
        <taxon>Bacteria</taxon>
        <taxon>Bacillati</taxon>
        <taxon>Actinomycetota</taxon>
        <taxon>Coriobacteriia</taxon>
        <taxon>Coriobacteriales</taxon>
        <taxon>Coriobacteriaceae</taxon>
        <taxon>Senegalimassilia</taxon>
    </lineage>
</organism>
<sequence>MAENTNTAEEATMDELIKLIEQRAATYGLLSRLFRVEIDQELLDQLHGMRFPAATGNSDVDEGYLRLAKYLSNTWENSLTDLAVDYTRVFIGHGVDAFSAAYPFESVYTSEKRLLMQDARDEVLAIYRSAGLDKQDSWKEGEDHVALELEFEQILANRTVEALRRGDEDEAAALLTTQQNFLEDHLLSWVPMMTADMKRFAKTDLYQGLAYLTDGFLNTDKAFLDDVLTDEE</sequence>
<dbReference type="PANTHER" id="PTHR34227">
    <property type="entry name" value="CHAPERONE PROTEIN YCDY"/>
    <property type="match status" value="1"/>
</dbReference>
<protein>
    <submittedName>
        <fullName evidence="2">Dehydrogenase</fullName>
    </submittedName>
</protein>
<dbReference type="OrthoDB" id="3172435at2"/>
<dbReference type="Gene3D" id="1.10.3480.10">
    <property type="entry name" value="TorD-like"/>
    <property type="match status" value="1"/>
</dbReference>
<dbReference type="EMBL" id="SDPW01000001">
    <property type="protein sequence ID" value="RXZ53633.1"/>
    <property type="molecule type" value="Genomic_DNA"/>
</dbReference>
<comment type="caution">
    <text evidence="2">The sequence shown here is derived from an EMBL/GenBank/DDBJ whole genome shotgun (WGS) entry which is preliminary data.</text>
</comment>
<dbReference type="AlphaFoldDB" id="A0A4Q2K1Q8"/>
<dbReference type="RefSeq" id="WP_129423331.1">
    <property type="nucleotide sequence ID" value="NZ_SDPW01000001.1"/>
</dbReference>